<dbReference type="GO" id="GO:0003700">
    <property type="term" value="F:DNA-binding transcription factor activity"/>
    <property type="evidence" value="ECO:0007669"/>
    <property type="project" value="InterPro"/>
</dbReference>
<reference evidence="1 2" key="1">
    <citation type="journal article" date="2015" name="Nature">
        <title>rRNA introns, odd ribosomes, and small enigmatic genomes across a large radiation of phyla.</title>
        <authorList>
            <person name="Brown C.T."/>
            <person name="Hug L.A."/>
            <person name="Thomas B.C."/>
            <person name="Sharon I."/>
            <person name="Castelle C.J."/>
            <person name="Singh A."/>
            <person name="Wilkins M.J."/>
            <person name="Williams K.H."/>
            <person name="Banfield J.F."/>
        </authorList>
    </citation>
    <scope>NUCLEOTIDE SEQUENCE [LARGE SCALE GENOMIC DNA]</scope>
</reference>
<dbReference type="EMBL" id="LCBY01000089">
    <property type="protein sequence ID" value="KKS19292.1"/>
    <property type="molecule type" value="Genomic_DNA"/>
</dbReference>
<evidence type="ECO:0000313" key="1">
    <source>
        <dbReference type="EMBL" id="KKS19292.1"/>
    </source>
</evidence>
<protein>
    <submittedName>
        <fullName evidence="1">TrpR like protein, YerC/YecD</fullName>
    </submittedName>
</protein>
<dbReference type="Pfam" id="PF01371">
    <property type="entry name" value="Trp_repressor"/>
    <property type="match status" value="1"/>
</dbReference>
<proteinExistence type="predicted"/>
<dbReference type="InterPro" id="IPR038116">
    <property type="entry name" value="TrpR-like_sf"/>
</dbReference>
<dbReference type="Gene3D" id="1.10.1270.10">
    <property type="entry name" value="TrpR-like"/>
    <property type="match status" value="1"/>
</dbReference>
<dbReference type="GO" id="GO:0043565">
    <property type="term" value="F:sequence-specific DNA binding"/>
    <property type="evidence" value="ECO:0007669"/>
    <property type="project" value="InterPro"/>
</dbReference>
<dbReference type="InterPro" id="IPR010921">
    <property type="entry name" value="Trp_repressor/repl_initiator"/>
</dbReference>
<accession>A0A0G0X4J4</accession>
<dbReference type="Proteomes" id="UP000034371">
    <property type="component" value="Unassembled WGS sequence"/>
</dbReference>
<comment type="caution">
    <text evidence="1">The sequence shown here is derived from an EMBL/GenBank/DDBJ whole genome shotgun (WGS) entry which is preliminary data.</text>
</comment>
<dbReference type="SUPFAM" id="SSF48295">
    <property type="entry name" value="TrpR-like"/>
    <property type="match status" value="1"/>
</dbReference>
<sequence length="55" mass="6678">MNNKWINKNTDALFTAVLQLETLDETRRFFRDLLTEQEILEFANRWKVAPRRKPV</sequence>
<dbReference type="AlphaFoldDB" id="A0A0G0X4J4"/>
<evidence type="ECO:0000313" key="2">
    <source>
        <dbReference type="Proteomes" id="UP000034371"/>
    </source>
</evidence>
<organism evidence="1 2">
    <name type="scientific">Candidatus Roizmanbacteria bacterium GW2011_GWC2_41_7</name>
    <dbReference type="NCBI Taxonomy" id="1618487"/>
    <lineage>
        <taxon>Bacteria</taxon>
        <taxon>Candidatus Roizmaniibacteriota</taxon>
    </lineage>
</organism>
<dbReference type="InterPro" id="IPR000831">
    <property type="entry name" value="Trp_repress"/>
</dbReference>
<name>A0A0G0X4J4_9BACT</name>
<gene>
    <name evidence="1" type="ORF">UU78_C0089G0007</name>
</gene>